<reference evidence="2" key="1">
    <citation type="submission" date="2021-06" db="EMBL/GenBank/DDBJ databases">
        <authorList>
            <person name="Kallberg Y."/>
            <person name="Tangrot J."/>
            <person name="Rosling A."/>
        </authorList>
    </citation>
    <scope>NUCLEOTIDE SEQUENCE</scope>
    <source>
        <strain evidence="2">CL551</strain>
    </source>
</reference>
<name>A0A9N9AX37_9GLOM</name>
<keyword evidence="3" id="KW-1185">Reference proteome</keyword>
<dbReference type="AlphaFoldDB" id="A0A9N9AX37"/>
<gene>
    <name evidence="2" type="ORF">AMORRO_LOCUS5344</name>
</gene>
<proteinExistence type="predicted"/>
<feature type="region of interest" description="Disordered" evidence="1">
    <location>
        <begin position="44"/>
        <end position="65"/>
    </location>
</feature>
<sequence length="65" mass="7680">EATHEEKIQELWSDEVEKVVAETSTQMDRIQQEACKYIRIDDSDAEMEEMETDNNNWKSKTGEEK</sequence>
<accession>A0A9N9AX37</accession>
<dbReference type="EMBL" id="CAJVPV010003197">
    <property type="protein sequence ID" value="CAG8545811.1"/>
    <property type="molecule type" value="Genomic_DNA"/>
</dbReference>
<organism evidence="2 3">
    <name type="scientific">Acaulospora morrowiae</name>
    <dbReference type="NCBI Taxonomy" id="94023"/>
    <lineage>
        <taxon>Eukaryota</taxon>
        <taxon>Fungi</taxon>
        <taxon>Fungi incertae sedis</taxon>
        <taxon>Mucoromycota</taxon>
        <taxon>Glomeromycotina</taxon>
        <taxon>Glomeromycetes</taxon>
        <taxon>Diversisporales</taxon>
        <taxon>Acaulosporaceae</taxon>
        <taxon>Acaulospora</taxon>
    </lineage>
</organism>
<evidence type="ECO:0000313" key="2">
    <source>
        <dbReference type="EMBL" id="CAG8545811.1"/>
    </source>
</evidence>
<evidence type="ECO:0000256" key="1">
    <source>
        <dbReference type="SAM" id="MobiDB-lite"/>
    </source>
</evidence>
<evidence type="ECO:0000313" key="3">
    <source>
        <dbReference type="Proteomes" id="UP000789342"/>
    </source>
</evidence>
<protein>
    <submittedName>
        <fullName evidence="2">8176_t:CDS:1</fullName>
    </submittedName>
</protein>
<comment type="caution">
    <text evidence="2">The sequence shown here is derived from an EMBL/GenBank/DDBJ whole genome shotgun (WGS) entry which is preliminary data.</text>
</comment>
<dbReference type="Proteomes" id="UP000789342">
    <property type="component" value="Unassembled WGS sequence"/>
</dbReference>
<feature type="non-terminal residue" evidence="2">
    <location>
        <position position="1"/>
    </location>
</feature>